<gene>
    <name evidence="2" type="ORF">NM203_08705</name>
</gene>
<accession>A0ABT1M1W2</accession>
<protein>
    <submittedName>
        <fullName evidence="2">MarR family winged helix-turn-helix transcriptional regulator</fullName>
    </submittedName>
</protein>
<dbReference type="PANTHER" id="PTHR33164:SF99">
    <property type="entry name" value="MARR FAMILY REGULATORY PROTEIN"/>
    <property type="match status" value="1"/>
</dbReference>
<dbReference type="SMART" id="SM00347">
    <property type="entry name" value="HTH_MARR"/>
    <property type="match status" value="1"/>
</dbReference>
<dbReference type="PRINTS" id="PR00598">
    <property type="entry name" value="HTHMARR"/>
</dbReference>
<dbReference type="InterPro" id="IPR000835">
    <property type="entry name" value="HTH_MarR-typ"/>
</dbReference>
<evidence type="ECO:0000313" key="2">
    <source>
        <dbReference type="EMBL" id="MCP9272264.1"/>
    </source>
</evidence>
<dbReference type="SUPFAM" id="SSF46785">
    <property type="entry name" value="Winged helix' DNA-binding domain"/>
    <property type="match status" value="1"/>
</dbReference>
<feature type="domain" description="HTH marR-type" evidence="1">
    <location>
        <begin position="1"/>
        <end position="136"/>
    </location>
</feature>
<comment type="caution">
    <text evidence="2">The sequence shown here is derived from an EMBL/GenBank/DDBJ whole genome shotgun (WGS) entry which is preliminary data.</text>
</comment>
<evidence type="ECO:0000313" key="3">
    <source>
        <dbReference type="Proteomes" id="UP001651690"/>
    </source>
</evidence>
<proteinExistence type="predicted"/>
<dbReference type="PANTHER" id="PTHR33164">
    <property type="entry name" value="TRANSCRIPTIONAL REGULATOR, MARR FAMILY"/>
    <property type="match status" value="1"/>
</dbReference>
<dbReference type="Proteomes" id="UP001651690">
    <property type="component" value="Unassembled WGS sequence"/>
</dbReference>
<dbReference type="RefSeq" id="WP_255059446.1">
    <property type="nucleotide sequence ID" value="NZ_JANDBD010000003.1"/>
</dbReference>
<dbReference type="InterPro" id="IPR039422">
    <property type="entry name" value="MarR/SlyA-like"/>
</dbReference>
<reference evidence="2 3" key="1">
    <citation type="submission" date="2022-06" db="EMBL/GenBank/DDBJ databases">
        <title>Mycolicibacterium sp. CAU 1645 isolated from seawater.</title>
        <authorList>
            <person name="Kim W."/>
        </authorList>
    </citation>
    <scope>NUCLEOTIDE SEQUENCE [LARGE SCALE GENOMIC DNA]</scope>
    <source>
        <strain evidence="2 3">CAU 1645</strain>
    </source>
</reference>
<dbReference type="InterPro" id="IPR036390">
    <property type="entry name" value="WH_DNA-bd_sf"/>
</dbReference>
<dbReference type="EMBL" id="JANDBD010000003">
    <property type="protein sequence ID" value="MCP9272264.1"/>
    <property type="molecule type" value="Genomic_DNA"/>
</dbReference>
<evidence type="ECO:0000259" key="1">
    <source>
        <dbReference type="PROSITE" id="PS50995"/>
    </source>
</evidence>
<sequence length="148" mass="16270">MALDDDVEAIHDAFAQTTMLMTRYLFDRAQLSPTASAVLYRLHAEGPVRLTVLAALVDISQPSMTQLVQRLERRGLVERSVDPADRRAALVTITDGGRELVLEQENAVRARLRDAVEGLSVQERDGLRLAAHVVLPIVTGLVDAEACR</sequence>
<dbReference type="Gene3D" id="1.10.10.10">
    <property type="entry name" value="Winged helix-like DNA-binding domain superfamily/Winged helix DNA-binding domain"/>
    <property type="match status" value="1"/>
</dbReference>
<name>A0ABT1M1W2_9MYCO</name>
<dbReference type="PROSITE" id="PS50995">
    <property type="entry name" value="HTH_MARR_2"/>
    <property type="match status" value="1"/>
</dbReference>
<dbReference type="Pfam" id="PF01047">
    <property type="entry name" value="MarR"/>
    <property type="match status" value="1"/>
</dbReference>
<keyword evidence="3" id="KW-1185">Reference proteome</keyword>
<dbReference type="InterPro" id="IPR036388">
    <property type="entry name" value="WH-like_DNA-bd_sf"/>
</dbReference>
<organism evidence="2 3">
    <name type="scientific">Mycolicibacterium arenosum</name>
    <dbReference type="NCBI Taxonomy" id="2952157"/>
    <lineage>
        <taxon>Bacteria</taxon>
        <taxon>Bacillati</taxon>
        <taxon>Actinomycetota</taxon>
        <taxon>Actinomycetes</taxon>
        <taxon>Mycobacteriales</taxon>
        <taxon>Mycobacteriaceae</taxon>
        <taxon>Mycolicibacterium</taxon>
    </lineage>
</organism>